<comment type="caution">
    <text evidence="2">The sequence shown here is derived from an EMBL/GenBank/DDBJ whole genome shotgun (WGS) entry which is preliminary data.</text>
</comment>
<feature type="compositionally biased region" description="Pro residues" evidence="1">
    <location>
        <begin position="209"/>
        <end position="218"/>
    </location>
</feature>
<evidence type="ECO:0000256" key="1">
    <source>
        <dbReference type="SAM" id="MobiDB-lite"/>
    </source>
</evidence>
<reference evidence="2 3" key="2">
    <citation type="submission" date="2019-01" db="EMBL/GenBank/DDBJ databases">
        <title>Tautonia sociabilis, a novel thermotolerant planctomycete of Isosphaeraceae family, isolated from a 4000 m deep subterranean habitat.</title>
        <authorList>
            <person name="Kovaleva O.L."/>
            <person name="Elcheninov A.G."/>
            <person name="Van Heerden E."/>
            <person name="Toshchakov S.V."/>
            <person name="Novikov A."/>
            <person name="Bonch-Osmolovskaya E.A."/>
            <person name="Kublanov I.V."/>
        </authorList>
    </citation>
    <scope>NUCLEOTIDE SEQUENCE [LARGE SCALE GENOMIC DNA]</scope>
    <source>
        <strain evidence="2 3">GM2012</strain>
    </source>
</reference>
<keyword evidence="3" id="KW-1185">Reference proteome</keyword>
<evidence type="ECO:0000313" key="3">
    <source>
        <dbReference type="Proteomes" id="UP000280296"/>
    </source>
</evidence>
<proteinExistence type="predicted"/>
<feature type="region of interest" description="Disordered" evidence="1">
    <location>
        <begin position="368"/>
        <end position="394"/>
    </location>
</feature>
<feature type="compositionally biased region" description="Pro residues" evidence="1">
    <location>
        <begin position="59"/>
        <end position="69"/>
    </location>
</feature>
<feature type="region of interest" description="Disordered" evidence="1">
    <location>
        <begin position="314"/>
        <end position="352"/>
    </location>
</feature>
<dbReference type="InterPro" id="IPR007367">
    <property type="entry name" value="DUF433"/>
</dbReference>
<protein>
    <submittedName>
        <fullName evidence="2">DUF433 domain-containing protein</fullName>
    </submittedName>
</protein>
<feature type="compositionally biased region" description="Pro residues" evidence="1">
    <location>
        <begin position="169"/>
        <end position="184"/>
    </location>
</feature>
<accession>A0A432MNX6</accession>
<reference evidence="2 3" key="1">
    <citation type="submission" date="2018-12" db="EMBL/GenBank/DDBJ databases">
        <authorList>
            <person name="Toschakov S.V."/>
        </authorList>
    </citation>
    <scope>NUCLEOTIDE SEQUENCE [LARGE SCALE GENOMIC DNA]</scope>
    <source>
        <strain evidence="2 3">GM2012</strain>
    </source>
</reference>
<feature type="region of interest" description="Disordered" evidence="1">
    <location>
        <begin position="166"/>
        <end position="232"/>
    </location>
</feature>
<feature type="compositionally biased region" description="Basic and acidic residues" evidence="1">
    <location>
        <begin position="343"/>
        <end position="352"/>
    </location>
</feature>
<feature type="compositionally biased region" description="Pro residues" evidence="1">
    <location>
        <begin position="327"/>
        <end position="337"/>
    </location>
</feature>
<dbReference type="OrthoDB" id="9809515at2"/>
<dbReference type="Pfam" id="PF04255">
    <property type="entry name" value="DUF433"/>
    <property type="match status" value="1"/>
</dbReference>
<dbReference type="InterPro" id="IPR036388">
    <property type="entry name" value="WH-like_DNA-bd_sf"/>
</dbReference>
<dbReference type="Gene3D" id="1.10.10.10">
    <property type="entry name" value="Winged helix-like DNA-binding domain superfamily/Winged helix DNA-binding domain"/>
    <property type="match status" value="1"/>
</dbReference>
<name>A0A432MNX6_9BACT</name>
<feature type="compositionally biased region" description="Low complexity" evidence="1">
    <location>
        <begin position="1"/>
        <end position="15"/>
    </location>
</feature>
<dbReference type="AlphaFoldDB" id="A0A432MNX6"/>
<dbReference type="Proteomes" id="UP000280296">
    <property type="component" value="Unassembled WGS sequence"/>
</dbReference>
<dbReference type="SUPFAM" id="SSF46689">
    <property type="entry name" value="Homeodomain-like"/>
    <property type="match status" value="1"/>
</dbReference>
<sequence length="429" mass="44855">MARTTELLALLTEPRLMSRTRTRALPRTTDGPSAPSNPGPGPAPDAIVPPALANHPAPASAPTPTPTPTDPAAAGLLPKPGLLALLDDNDEPFDALARAILSRIPPADAAGRMLAELVVLAAARCRRAARLEPQGDNLPGTDWCRYQSLADRSLRAALADLRRHLERTAPPPDDGPSGPSPAPPSRKRPSPSSKAENAAVFTSSCSASVPPPDAPAPPSADAEPAPEPTPAELAEAARDWRSRIALVRSVSEEWPILLRLRLEVEDVAAWLADGTPEDELMHWYPGLTLLDIAACRACDSEGLCGPFDPADGSYPPGLPVLDDLPGGPSPCPPPAATPPSGQRPERSKPADRLVQRLVPLAEAKADEPTAEFLVPKEARAGDGSHAQLPDEVPGERLVVGEAAHEGGEIGHDVVGPLGRVEVEADLQQG</sequence>
<dbReference type="EMBL" id="RYZH01000004">
    <property type="protein sequence ID" value="RUL89153.1"/>
    <property type="molecule type" value="Genomic_DNA"/>
</dbReference>
<dbReference type="InterPro" id="IPR009057">
    <property type="entry name" value="Homeodomain-like_sf"/>
</dbReference>
<organism evidence="2 3">
    <name type="scientific">Tautonia sociabilis</name>
    <dbReference type="NCBI Taxonomy" id="2080755"/>
    <lineage>
        <taxon>Bacteria</taxon>
        <taxon>Pseudomonadati</taxon>
        <taxon>Planctomycetota</taxon>
        <taxon>Planctomycetia</taxon>
        <taxon>Isosphaerales</taxon>
        <taxon>Isosphaeraceae</taxon>
        <taxon>Tautonia</taxon>
    </lineage>
</organism>
<feature type="region of interest" description="Disordered" evidence="1">
    <location>
        <begin position="1"/>
        <end position="73"/>
    </location>
</feature>
<evidence type="ECO:0000313" key="2">
    <source>
        <dbReference type="EMBL" id="RUL89153.1"/>
    </source>
</evidence>
<gene>
    <name evidence="2" type="ORF">TsocGM_03285</name>
</gene>